<reference evidence="10" key="1">
    <citation type="submission" date="2025-08" db="UniProtKB">
        <authorList>
            <consortium name="RefSeq"/>
        </authorList>
    </citation>
    <scope>IDENTIFICATION</scope>
    <source>
        <strain evidence="10">14028-0561.14</strain>
        <tissue evidence="10">Whole fly</tissue>
    </source>
</reference>
<dbReference type="PANTHER" id="PTHR31816:SF3">
    <property type="entry name" value="MICOS COMPLEX SUBUNIT MIC13"/>
    <property type="match status" value="1"/>
</dbReference>
<evidence type="ECO:0000256" key="2">
    <source>
        <dbReference type="ARBA" id="ARBA00006771"/>
    </source>
</evidence>
<keyword evidence="7" id="KW-0472">Membrane</keyword>
<keyword evidence="9" id="KW-1185">Reference proteome</keyword>
<evidence type="ECO:0000256" key="5">
    <source>
        <dbReference type="ARBA" id="ARBA00022989"/>
    </source>
</evidence>
<comment type="function">
    <text evidence="8">Component of the MICOS complex, a large protein complex of the mitochondrial inner membrane that plays crucial roles in the maintenance of crista junctions, inner membrane architecture, and formation of contact sites to the outer membrane.</text>
</comment>
<dbReference type="InterPro" id="IPR026769">
    <property type="entry name" value="Mic13"/>
</dbReference>
<name>A0ABM3C553_DROKI</name>
<dbReference type="Proteomes" id="UP001652661">
    <property type="component" value="Chromosome X"/>
</dbReference>
<comment type="subcellular location">
    <subcellularLocation>
        <location evidence="1 8">Mitochondrion inner membrane</location>
        <topology evidence="1 8">Single-pass membrane protein</topology>
    </subcellularLocation>
</comment>
<evidence type="ECO:0000313" key="9">
    <source>
        <dbReference type="Proteomes" id="UP001652661"/>
    </source>
</evidence>
<dbReference type="Pfam" id="PF15884">
    <property type="entry name" value="QIL1"/>
    <property type="match status" value="1"/>
</dbReference>
<keyword evidence="6 8" id="KW-0496">Mitochondrion</keyword>
<evidence type="ECO:0000256" key="7">
    <source>
        <dbReference type="ARBA" id="ARBA00023136"/>
    </source>
</evidence>
<gene>
    <name evidence="10" type="primary">LOC121502117</name>
</gene>
<keyword evidence="4 8" id="KW-0999">Mitochondrion inner membrane</keyword>
<keyword evidence="5" id="KW-1133">Transmembrane helix</keyword>
<dbReference type="PANTHER" id="PTHR31816">
    <property type="entry name" value="MICOS COMPLEX SUBUNIT MIC13"/>
    <property type="match status" value="1"/>
</dbReference>
<keyword evidence="3" id="KW-0812">Transmembrane</keyword>
<dbReference type="RefSeq" id="XP_041630925.1">
    <property type="nucleotide sequence ID" value="XM_041774991.2"/>
</dbReference>
<evidence type="ECO:0000313" key="10">
    <source>
        <dbReference type="RefSeq" id="XP_041630925.1"/>
    </source>
</evidence>
<sequence length="193" mass="20882">MIASFVARTTAVSMTVYITKRFGVWDQAEESERLFRQVRLNLKPLGGLVRDLLHLPEPENELSMGQLAREVYNQGIKDGFNILQNLPDYSEQLASAAKMACLDMAKMAKELSCSLDVGMPSKKVATSVEKSRSTVVIVSPGVPLKVLGNVNDDSNISTGATVSTGSTDLALKQALMAGWTPSLFQPTSKSGKM</sequence>
<comment type="subunit">
    <text evidence="8">Component of the mitochondrial contact site and cristae organizing system (MICOS) complex.</text>
</comment>
<comment type="similarity">
    <text evidence="2 8">Belongs to the MICOS complex subunit Mic13 family.</text>
</comment>
<dbReference type="GeneID" id="121502117"/>
<evidence type="ECO:0000256" key="8">
    <source>
        <dbReference type="RuleBase" id="RU363009"/>
    </source>
</evidence>
<evidence type="ECO:0000256" key="3">
    <source>
        <dbReference type="ARBA" id="ARBA00022692"/>
    </source>
</evidence>
<protein>
    <recommendedName>
        <fullName evidence="8">MICOS complex subunit MIC13</fullName>
    </recommendedName>
</protein>
<proteinExistence type="inferred from homology"/>
<evidence type="ECO:0000256" key="4">
    <source>
        <dbReference type="ARBA" id="ARBA00022792"/>
    </source>
</evidence>
<organism evidence="9 10">
    <name type="scientific">Drosophila kikkawai</name>
    <name type="common">Fruit fly</name>
    <dbReference type="NCBI Taxonomy" id="30033"/>
    <lineage>
        <taxon>Eukaryota</taxon>
        <taxon>Metazoa</taxon>
        <taxon>Ecdysozoa</taxon>
        <taxon>Arthropoda</taxon>
        <taxon>Hexapoda</taxon>
        <taxon>Insecta</taxon>
        <taxon>Pterygota</taxon>
        <taxon>Neoptera</taxon>
        <taxon>Endopterygota</taxon>
        <taxon>Diptera</taxon>
        <taxon>Brachycera</taxon>
        <taxon>Muscomorpha</taxon>
        <taxon>Ephydroidea</taxon>
        <taxon>Drosophilidae</taxon>
        <taxon>Drosophila</taxon>
        <taxon>Sophophora</taxon>
    </lineage>
</organism>
<accession>A0ABM3C553</accession>
<evidence type="ECO:0000256" key="1">
    <source>
        <dbReference type="ARBA" id="ARBA00004434"/>
    </source>
</evidence>
<evidence type="ECO:0000256" key="6">
    <source>
        <dbReference type="ARBA" id="ARBA00023128"/>
    </source>
</evidence>